<dbReference type="Proteomes" id="UP000008553">
    <property type="component" value="Unassembled WGS sequence"/>
</dbReference>
<sequence>MHLLDKNCYEDNNCLSKALILAV</sequence>
<dbReference type="EMBL" id="AABL01000735">
    <property type="protein sequence ID" value="EAA22143.1"/>
    <property type="molecule type" value="Genomic_DNA"/>
</dbReference>
<evidence type="ECO:0000313" key="2">
    <source>
        <dbReference type="Proteomes" id="UP000008553"/>
    </source>
</evidence>
<name>Q7RL80_PLAYO</name>
<accession>Q7RL80</accession>
<dbReference type="InParanoid" id="Q7RL80"/>
<comment type="caution">
    <text evidence="1">The sequence shown here is derived from an EMBL/GenBank/DDBJ whole genome shotgun (WGS) entry which is preliminary data.</text>
</comment>
<keyword evidence="2" id="KW-1185">Reference proteome</keyword>
<dbReference type="AlphaFoldDB" id="Q7RL80"/>
<evidence type="ECO:0000313" key="1">
    <source>
        <dbReference type="EMBL" id="EAA22143.1"/>
    </source>
</evidence>
<reference evidence="1 2" key="1">
    <citation type="journal article" date="2002" name="Nature">
        <title>Genome sequence and comparative analysis of the model rodent malaria parasite Plasmodium yoelii yoelii.</title>
        <authorList>
            <person name="Carlton J.M."/>
            <person name="Angiuoli S.V."/>
            <person name="Suh B.B."/>
            <person name="Kooij T.W."/>
            <person name="Pertea M."/>
            <person name="Silva J.C."/>
            <person name="Ermolaeva M.D."/>
            <person name="Allen J.E."/>
            <person name="Selengut J.D."/>
            <person name="Koo H.L."/>
            <person name="Peterson J.D."/>
            <person name="Pop M."/>
            <person name="Kosack D.S."/>
            <person name="Shumway M.F."/>
            <person name="Bidwell S.L."/>
            <person name="Shallom S.J."/>
            <person name="van Aken S.E."/>
            <person name="Riedmuller S.B."/>
            <person name="Feldblyum T.V."/>
            <person name="Cho J.K."/>
            <person name="Quackenbush J."/>
            <person name="Sedegah M."/>
            <person name="Shoaibi A."/>
            <person name="Cummings L.M."/>
            <person name="Florens L."/>
            <person name="Yates J.R."/>
            <person name="Raine J.D."/>
            <person name="Sinden R.E."/>
            <person name="Harris M.A."/>
            <person name="Cunningham D.A."/>
            <person name="Preiser P.R."/>
            <person name="Bergman L.W."/>
            <person name="Vaidya A.B."/>
            <person name="van Lin L.H."/>
            <person name="Janse C.J."/>
            <person name="Waters A.P."/>
            <person name="Smith H.O."/>
            <person name="White O.R."/>
            <person name="Salzberg S.L."/>
            <person name="Venter J.C."/>
            <person name="Fraser C.M."/>
            <person name="Hoffman S.L."/>
            <person name="Gardner M.J."/>
            <person name="Carucci D.J."/>
        </authorList>
    </citation>
    <scope>NUCLEOTIDE SEQUENCE [LARGE SCALE GENOMIC DNA]</scope>
    <source>
        <strain evidence="1 2">17XNL</strain>
    </source>
</reference>
<dbReference type="PaxDb" id="73239-Q7RL80"/>
<proteinExistence type="predicted"/>
<gene>
    <name evidence="1" type="ORF">PY02666</name>
</gene>
<organism evidence="1 2">
    <name type="scientific">Plasmodium yoelii yoelii</name>
    <dbReference type="NCBI Taxonomy" id="73239"/>
    <lineage>
        <taxon>Eukaryota</taxon>
        <taxon>Sar</taxon>
        <taxon>Alveolata</taxon>
        <taxon>Apicomplexa</taxon>
        <taxon>Aconoidasida</taxon>
        <taxon>Haemosporida</taxon>
        <taxon>Plasmodiidae</taxon>
        <taxon>Plasmodium</taxon>
        <taxon>Plasmodium (Vinckeia)</taxon>
    </lineage>
</organism>
<protein>
    <submittedName>
        <fullName evidence="1">Uncharacterized protein</fullName>
    </submittedName>
</protein>